<evidence type="ECO:0000313" key="6">
    <source>
        <dbReference type="Proteomes" id="UP000076512"/>
    </source>
</evidence>
<dbReference type="SUPFAM" id="SSF48179">
    <property type="entry name" value="6-phosphogluconate dehydrogenase C-terminal domain-like"/>
    <property type="match status" value="1"/>
</dbReference>
<dbReference type="SUPFAM" id="SSF51735">
    <property type="entry name" value="NAD(P)-binding Rossmann-fold domains"/>
    <property type="match status" value="1"/>
</dbReference>
<protein>
    <submittedName>
        <fullName evidence="5">UDP-N-acetyl-D-glucosamine dehydrogenase</fullName>
    </submittedName>
</protein>
<dbReference type="InterPro" id="IPR008927">
    <property type="entry name" value="6-PGluconate_DH-like_C_sf"/>
</dbReference>
<dbReference type="GO" id="GO:0016628">
    <property type="term" value="F:oxidoreductase activity, acting on the CH-CH group of donors, NAD or NADP as acceptor"/>
    <property type="evidence" value="ECO:0007669"/>
    <property type="project" value="InterPro"/>
</dbReference>
<dbReference type="NCBIfam" id="TIGR03026">
    <property type="entry name" value="NDP-sugDHase"/>
    <property type="match status" value="1"/>
</dbReference>
<keyword evidence="6" id="KW-1185">Reference proteome</keyword>
<comment type="similarity">
    <text evidence="3">Belongs to the UDP-glucose/GDP-mannose dehydrogenase family.</text>
</comment>
<dbReference type="Pfam" id="PF03720">
    <property type="entry name" value="UDPG_MGDP_dh_C"/>
    <property type="match status" value="1"/>
</dbReference>
<dbReference type="GO" id="GO:0000271">
    <property type="term" value="P:polysaccharide biosynthetic process"/>
    <property type="evidence" value="ECO:0007669"/>
    <property type="project" value="InterPro"/>
</dbReference>
<keyword evidence="1" id="KW-0560">Oxidoreductase</keyword>
<dbReference type="InterPro" id="IPR014027">
    <property type="entry name" value="UDP-Glc/GDP-Man_DH_C"/>
</dbReference>
<dbReference type="EMBL" id="LWGR01000021">
    <property type="protein sequence ID" value="KZM69029.1"/>
    <property type="molecule type" value="Genomic_DNA"/>
</dbReference>
<name>A0A164I214_9NOCA</name>
<dbReference type="PANTHER" id="PTHR43491">
    <property type="entry name" value="UDP-N-ACETYL-D-MANNOSAMINE DEHYDROGENASE"/>
    <property type="match status" value="1"/>
</dbReference>
<dbReference type="Gene3D" id="3.40.50.720">
    <property type="entry name" value="NAD(P)-binding Rossmann-like Domain"/>
    <property type="match status" value="2"/>
</dbReference>
<evidence type="ECO:0000259" key="4">
    <source>
        <dbReference type="SMART" id="SM00984"/>
    </source>
</evidence>
<dbReference type="PIRSF" id="PIRSF000124">
    <property type="entry name" value="UDPglc_GDPman_dh"/>
    <property type="match status" value="1"/>
</dbReference>
<keyword evidence="2" id="KW-0520">NAD</keyword>
<dbReference type="SUPFAM" id="SSF52413">
    <property type="entry name" value="UDP-glucose/GDP-mannose dehydrogenase C-terminal domain"/>
    <property type="match status" value="1"/>
</dbReference>
<dbReference type="InterPro" id="IPR036220">
    <property type="entry name" value="UDP-Glc/GDP-Man_DH_C_sf"/>
</dbReference>
<dbReference type="Proteomes" id="UP000076512">
    <property type="component" value="Unassembled WGS sequence"/>
</dbReference>
<organism evidence="5 6">
    <name type="scientific">Nocardia terpenica</name>
    <dbReference type="NCBI Taxonomy" id="455432"/>
    <lineage>
        <taxon>Bacteria</taxon>
        <taxon>Bacillati</taxon>
        <taxon>Actinomycetota</taxon>
        <taxon>Actinomycetes</taxon>
        <taxon>Mycobacteriales</taxon>
        <taxon>Nocardiaceae</taxon>
        <taxon>Nocardia</taxon>
    </lineage>
</organism>
<dbReference type="Pfam" id="PF00984">
    <property type="entry name" value="UDPG_MGDP_dh"/>
    <property type="match status" value="1"/>
</dbReference>
<dbReference type="AlphaFoldDB" id="A0A164I214"/>
<dbReference type="GO" id="GO:0016616">
    <property type="term" value="F:oxidoreductase activity, acting on the CH-OH group of donors, NAD or NADP as acceptor"/>
    <property type="evidence" value="ECO:0007669"/>
    <property type="project" value="InterPro"/>
</dbReference>
<dbReference type="PIRSF" id="PIRSF500136">
    <property type="entry name" value="UDP_ManNAc_DH"/>
    <property type="match status" value="1"/>
</dbReference>
<feature type="domain" description="UDP-glucose/GDP-mannose dehydrogenase C-terminal" evidence="4">
    <location>
        <begin position="325"/>
        <end position="419"/>
    </location>
</feature>
<dbReference type="InterPro" id="IPR014026">
    <property type="entry name" value="UDP-Glc/GDP-Man_DH_dimer"/>
</dbReference>
<dbReference type="GO" id="GO:0051287">
    <property type="term" value="F:NAD binding"/>
    <property type="evidence" value="ECO:0007669"/>
    <property type="project" value="InterPro"/>
</dbReference>
<evidence type="ECO:0000256" key="3">
    <source>
        <dbReference type="PIRNR" id="PIRNR000124"/>
    </source>
</evidence>
<reference evidence="5 6" key="1">
    <citation type="submission" date="2016-04" db="EMBL/GenBank/DDBJ databases">
        <authorList>
            <person name="Evans L.H."/>
            <person name="Alamgir A."/>
            <person name="Owens N."/>
            <person name="Weber N.D."/>
            <person name="Virtaneva K."/>
            <person name="Barbian K."/>
            <person name="Babar A."/>
            <person name="Rosenke K."/>
        </authorList>
    </citation>
    <scope>NUCLEOTIDE SEQUENCE [LARGE SCALE GENOMIC DNA]</scope>
    <source>
        <strain evidence="5 6">IFM 0406</strain>
    </source>
</reference>
<dbReference type="OrthoDB" id="5193947at2"/>
<dbReference type="InterPro" id="IPR028359">
    <property type="entry name" value="UDP_ManNAc/GlcNAc_DH"/>
</dbReference>
<sequence>MTTTERIEKVVVLGQGHVGLPLAVAAAENGYDVVGFDADPERVRTLVGGVSPIPDVTSQRLAALLATHRYRPSDTAADLSGFDIAVITVPTPLNADRQPDLGAVRTAATEVGRRARPGCLVILESTSYPGTTEEVVAPILRAESGLEPGVDFALGFSPERIDPGNARWTMETTPKVVSGIDDASLSRVREFYGAFLDRVVTAPEPKVAELAKVFENTFRQVNIALVNELAMHADLLGIDLWQALEVADTKPFGFMKFLPGPGVGGHCLPIDPLYLSWKVARDTEQRFRMVELADRINAEMPAYVVRRIEKGLRRRAIAAVGARVFAIGLAYKPNVSDLRCSPALEICRQLVAAGADVHYADALIAEKPELAGLVRSEVTAGDVRAADVVVILTDHDYVDYDLIVENATYVFDCRRRLPGRPHVELL</sequence>
<dbReference type="STRING" id="455432.AWN90_14910"/>
<dbReference type="InterPro" id="IPR036291">
    <property type="entry name" value="NAD(P)-bd_dom_sf"/>
</dbReference>
<dbReference type="InterPro" id="IPR017476">
    <property type="entry name" value="UDP-Glc/GDP-Man"/>
</dbReference>
<comment type="caution">
    <text evidence="5">The sequence shown here is derived from an EMBL/GenBank/DDBJ whole genome shotgun (WGS) entry which is preliminary data.</text>
</comment>
<dbReference type="PANTHER" id="PTHR43491:SF1">
    <property type="entry name" value="UDP-N-ACETYL-D-MANNOSAMINE DEHYDROGENASE"/>
    <property type="match status" value="1"/>
</dbReference>
<gene>
    <name evidence="5" type="ORF">AWN90_14910</name>
</gene>
<accession>A0A164I214</accession>
<dbReference type="SMART" id="SM00984">
    <property type="entry name" value="UDPG_MGDP_dh_C"/>
    <property type="match status" value="1"/>
</dbReference>
<evidence type="ECO:0000256" key="1">
    <source>
        <dbReference type="ARBA" id="ARBA00023002"/>
    </source>
</evidence>
<evidence type="ECO:0000313" key="5">
    <source>
        <dbReference type="EMBL" id="KZM69029.1"/>
    </source>
</evidence>
<dbReference type="InterPro" id="IPR001732">
    <property type="entry name" value="UDP-Glc/GDP-Man_DH_N"/>
</dbReference>
<dbReference type="RefSeq" id="WP_067581130.1">
    <property type="nucleotide sequence ID" value="NZ_JABMCZ010000002.1"/>
</dbReference>
<evidence type="ECO:0000256" key="2">
    <source>
        <dbReference type="ARBA" id="ARBA00023027"/>
    </source>
</evidence>
<proteinExistence type="inferred from homology"/>
<dbReference type="Pfam" id="PF03721">
    <property type="entry name" value="UDPG_MGDP_dh_N"/>
    <property type="match status" value="1"/>
</dbReference>